<dbReference type="InterPro" id="IPR027012">
    <property type="entry name" value="Enkurin_dom"/>
</dbReference>
<dbReference type="OrthoDB" id="10264920at2759"/>
<keyword evidence="4" id="KW-0206">Cytoskeleton</keyword>
<protein>
    <submittedName>
        <fullName evidence="9">C16orf48 homolog</fullName>
    </submittedName>
</protein>
<evidence type="ECO:0000256" key="4">
    <source>
        <dbReference type="ARBA" id="ARBA00023212"/>
    </source>
</evidence>
<dbReference type="GO" id="GO:0005929">
    <property type="term" value="C:cilium"/>
    <property type="evidence" value="ECO:0007669"/>
    <property type="project" value="UniProtKB-SubCell"/>
</dbReference>
<dbReference type="Pfam" id="PF13864">
    <property type="entry name" value="Enkurin"/>
    <property type="match status" value="1"/>
</dbReference>
<dbReference type="PANTHER" id="PTHR21490">
    <property type="entry name" value="ENKURIN-RELATED"/>
    <property type="match status" value="1"/>
</dbReference>
<evidence type="ECO:0000256" key="2">
    <source>
        <dbReference type="ARBA" id="ARBA00004245"/>
    </source>
</evidence>
<evidence type="ECO:0000313" key="9">
    <source>
        <dbReference type="EMBL" id="ACO12681.1"/>
    </source>
</evidence>
<proteinExistence type="evidence at transcript level"/>
<evidence type="ECO:0000256" key="7">
    <source>
        <dbReference type="SAM" id="MobiDB-lite"/>
    </source>
</evidence>
<evidence type="ECO:0000256" key="3">
    <source>
        <dbReference type="ARBA" id="ARBA00022490"/>
    </source>
</evidence>
<reference evidence="9" key="1">
    <citation type="submission" date="2009-06" db="EMBL/GenBank/DDBJ databases">
        <title>Lepeophtheirus salmonis ESTs and full-length cDNAs.</title>
        <authorList>
            <person name="Yasuike M."/>
            <person name="von Schalburg K."/>
            <person name="Cooper G."/>
            <person name="Leong J."/>
            <person name="Jones S.R.M."/>
            <person name="Koop B.F."/>
        </authorList>
    </citation>
    <scope>NUCLEOTIDE SEQUENCE</scope>
    <source>
        <strain evidence="9">Pacific form</strain>
        <tissue evidence="9">Whole</tissue>
    </source>
</reference>
<dbReference type="EMBL" id="BT078257">
    <property type="protein sequence ID" value="ACO12681.1"/>
    <property type="molecule type" value="mRNA"/>
</dbReference>
<dbReference type="AlphaFoldDB" id="C1BUH8"/>
<feature type="coiled-coil region" evidence="6">
    <location>
        <begin position="274"/>
        <end position="301"/>
    </location>
</feature>
<name>C1BUH8_LEPSM</name>
<keyword evidence="5" id="KW-0966">Cell projection</keyword>
<comment type="subcellular location">
    <subcellularLocation>
        <location evidence="1">Cell projection</location>
        <location evidence="1">Cilium</location>
    </subcellularLocation>
    <subcellularLocation>
        <location evidence="2">Cytoplasm</location>
        <location evidence="2">Cytoskeleton</location>
    </subcellularLocation>
</comment>
<dbReference type="PROSITE" id="PS51665">
    <property type="entry name" value="ENKURIN"/>
    <property type="match status" value="1"/>
</dbReference>
<dbReference type="GO" id="GO:0005881">
    <property type="term" value="C:cytoplasmic microtubule"/>
    <property type="evidence" value="ECO:0007669"/>
    <property type="project" value="TreeGrafter"/>
</dbReference>
<organism evidence="9">
    <name type="scientific">Lepeophtheirus salmonis</name>
    <name type="common">Salmon louse</name>
    <name type="synonym">Caligus salmonis</name>
    <dbReference type="NCBI Taxonomy" id="72036"/>
    <lineage>
        <taxon>Eukaryota</taxon>
        <taxon>Metazoa</taxon>
        <taxon>Ecdysozoa</taxon>
        <taxon>Arthropoda</taxon>
        <taxon>Crustacea</taxon>
        <taxon>Multicrustacea</taxon>
        <taxon>Hexanauplia</taxon>
        <taxon>Copepoda</taxon>
        <taxon>Siphonostomatoida</taxon>
        <taxon>Caligidae</taxon>
        <taxon>Lepeophtheirus</taxon>
    </lineage>
</organism>
<keyword evidence="6" id="KW-0175">Coiled coil</keyword>
<evidence type="ECO:0000259" key="8">
    <source>
        <dbReference type="PROSITE" id="PS51665"/>
    </source>
</evidence>
<feature type="region of interest" description="Disordered" evidence="7">
    <location>
        <begin position="105"/>
        <end position="238"/>
    </location>
</feature>
<sequence length="309" mass="35558">MLGLEPPSSRVDWRRQNLIELKRTQCRNRERKKAEEQLSTKRGPLKAQHLNPISPRVFEEIDIPELNSGTASVFNDVSILARRQKVDEILDDIWATLPLSDQGIYYPSRRGSNRHSRSQSRCSSSRISVNQLPFSKQSRIEVKPTRTSSRLSISTPDLAKASKEPTKITGTNYVKSNATNVSSHRKHHLSDHESLKRPEVIPSKPGAIPKYLKQRKDQWRKDAELKERSKPDPNCPPGHVLLKESSRIAQIENLESKMQSLVEEFSHLPMGRNTLRIQNRRKDIEDELRQTEESIRVLAKSKVYVPRKN</sequence>
<feature type="compositionally biased region" description="Basic and acidic residues" evidence="7">
    <location>
        <begin position="214"/>
        <end position="231"/>
    </location>
</feature>
<evidence type="ECO:0000256" key="5">
    <source>
        <dbReference type="ARBA" id="ARBA00023273"/>
    </source>
</evidence>
<feature type="compositionally biased region" description="Basic and acidic residues" evidence="7">
    <location>
        <begin position="190"/>
        <end position="199"/>
    </location>
</feature>
<evidence type="ECO:0000256" key="1">
    <source>
        <dbReference type="ARBA" id="ARBA00004138"/>
    </source>
</evidence>
<dbReference type="InterPro" id="IPR052102">
    <property type="entry name" value="Enkurin_domain-protein"/>
</dbReference>
<feature type="region of interest" description="Disordered" evidence="7">
    <location>
        <begin position="28"/>
        <end position="48"/>
    </location>
</feature>
<feature type="compositionally biased region" description="Polar residues" evidence="7">
    <location>
        <begin position="168"/>
        <end position="182"/>
    </location>
</feature>
<gene>
    <name evidence="9" type="primary">CP048</name>
</gene>
<feature type="domain" description="Enkurin" evidence="8">
    <location>
        <begin position="214"/>
        <end position="306"/>
    </location>
</feature>
<dbReference type="PANTHER" id="PTHR21490:SF2">
    <property type="entry name" value="ENKURIN DOMAIN-CONTAINING PROTEIN 1"/>
    <property type="match status" value="1"/>
</dbReference>
<accession>C1BUH8</accession>
<feature type="compositionally biased region" description="Low complexity" evidence="7">
    <location>
        <begin position="119"/>
        <end position="128"/>
    </location>
</feature>
<feature type="compositionally biased region" description="Polar residues" evidence="7">
    <location>
        <begin position="145"/>
        <end position="155"/>
    </location>
</feature>
<evidence type="ECO:0000256" key="6">
    <source>
        <dbReference type="SAM" id="Coils"/>
    </source>
</evidence>
<keyword evidence="3" id="KW-0963">Cytoplasm</keyword>